<dbReference type="GO" id="GO:0016605">
    <property type="term" value="C:PML body"/>
    <property type="evidence" value="ECO:0007669"/>
    <property type="project" value="UniProtKB-SubCell"/>
</dbReference>
<dbReference type="STRING" id="75743.A0A401PL32"/>
<comment type="subunit">
    <text evidence="12">Component of the MRN complex.</text>
</comment>
<reference evidence="15 16" key="1">
    <citation type="journal article" date="2018" name="Nat. Ecol. Evol.">
        <title>Shark genomes provide insights into elasmobranch evolution and the origin of vertebrates.</title>
        <authorList>
            <person name="Hara Y"/>
            <person name="Yamaguchi K"/>
            <person name="Onimaru K"/>
            <person name="Kadota M"/>
            <person name="Koyanagi M"/>
            <person name="Keeley SD"/>
            <person name="Tatsumi K"/>
            <person name="Tanaka K"/>
            <person name="Motone F"/>
            <person name="Kageyama Y"/>
            <person name="Nozu R"/>
            <person name="Adachi N"/>
            <person name="Nishimura O"/>
            <person name="Nakagawa R"/>
            <person name="Tanegashima C"/>
            <person name="Kiyatake I"/>
            <person name="Matsumoto R"/>
            <person name="Murakumo K"/>
            <person name="Nishida K"/>
            <person name="Terakita A"/>
            <person name="Kuratani S"/>
            <person name="Sato K"/>
            <person name="Hyodo S Kuraku.S."/>
        </authorList>
    </citation>
    <scope>NUCLEOTIDE SEQUENCE [LARGE SCALE GENOMIC DNA]</scope>
</reference>
<feature type="region of interest" description="Disordered" evidence="13">
    <location>
        <begin position="526"/>
        <end position="547"/>
    </location>
</feature>
<dbReference type="CDD" id="cd17741">
    <property type="entry name" value="BRCT_nibrin"/>
    <property type="match status" value="1"/>
</dbReference>
<dbReference type="EMBL" id="BFAA01000761">
    <property type="protein sequence ID" value="GCB73844.1"/>
    <property type="molecule type" value="Genomic_DNA"/>
</dbReference>
<comment type="subcellular location">
    <subcellularLocation>
        <location evidence="2">Chromosome</location>
        <location evidence="2">Telomere</location>
    </subcellularLocation>
    <subcellularLocation>
        <location evidence="1">Nucleus</location>
        <location evidence="1">PML body</location>
    </subcellularLocation>
</comment>
<dbReference type="Pfam" id="PF12738">
    <property type="entry name" value="PTCB-BRCT"/>
    <property type="match status" value="1"/>
</dbReference>
<keyword evidence="4" id="KW-0158">Chromosome</keyword>
<dbReference type="PIRSF" id="PIRSF011869">
    <property type="entry name" value="Nibrin_animal"/>
    <property type="match status" value="1"/>
</dbReference>
<proteinExistence type="inferred from homology"/>
<keyword evidence="8 12" id="KW-0539">Nucleus</keyword>
<evidence type="ECO:0000313" key="15">
    <source>
        <dbReference type="EMBL" id="GCB73844.1"/>
    </source>
</evidence>
<dbReference type="GO" id="GO:0007095">
    <property type="term" value="P:mitotic G2 DNA damage checkpoint signaling"/>
    <property type="evidence" value="ECO:0007669"/>
    <property type="project" value="InterPro"/>
</dbReference>
<dbReference type="GO" id="GO:0000781">
    <property type="term" value="C:chromosome, telomeric region"/>
    <property type="evidence" value="ECO:0007669"/>
    <property type="project" value="UniProtKB-SubCell"/>
</dbReference>
<protein>
    <recommendedName>
        <fullName evidence="3 12">Nibrin</fullName>
    </recommendedName>
</protein>
<gene>
    <name evidence="15" type="ORF">scyTo_0002926</name>
</gene>
<dbReference type="InterPro" id="IPR036420">
    <property type="entry name" value="BRCT_dom_sf"/>
</dbReference>
<dbReference type="Pfam" id="PF16508">
    <property type="entry name" value="NIBRIN_BRCT_II"/>
    <property type="match status" value="1"/>
</dbReference>
<feature type="region of interest" description="Disordered" evidence="13">
    <location>
        <begin position="381"/>
        <end position="402"/>
    </location>
</feature>
<dbReference type="GO" id="GO:0003684">
    <property type="term" value="F:damaged DNA binding"/>
    <property type="evidence" value="ECO:0007669"/>
    <property type="project" value="TreeGrafter"/>
</dbReference>
<dbReference type="GO" id="GO:0000723">
    <property type="term" value="P:telomere maintenance"/>
    <property type="evidence" value="ECO:0007669"/>
    <property type="project" value="InterPro"/>
</dbReference>
<dbReference type="InterPro" id="IPR016592">
    <property type="entry name" value="Nibrin_met"/>
</dbReference>
<evidence type="ECO:0000256" key="8">
    <source>
        <dbReference type="ARBA" id="ARBA00023242"/>
    </source>
</evidence>
<dbReference type="SMART" id="SM01348">
    <property type="entry name" value="Nbs1_C"/>
    <property type="match status" value="1"/>
</dbReference>
<keyword evidence="7 12" id="KW-0234">DNA repair</keyword>
<dbReference type="GO" id="GO:0030870">
    <property type="term" value="C:Mre11 complex"/>
    <property type="evidence" value="ECO:0007669"/>
    <property type="project" value="InterPro"/>
</dbReference>
<evidence type="ECO:0000256" key="5">
    <source>
        <dbReference type="ARBA" id="ARBA00022763"/>
    </source>
</evidence>
<dbReference type="AlphaFoldDB" id="A0A401PL32"/>
<evidence type="ECO:0000256" key="10">
    <source>
        <dbReference type="ARBA" id="ARBA00023306"/>
    </source>
</evidence>
<dbReference type="PANTHER" id="PTHR12162">
    <property type="entry name" value="NIBRIN-RELATED"/>
    <property type="match status" value="1"/>
</dbReference>
<dbReference type="CDD" id="cd22667">
    <property type="entry name" value="FHA_NBN"/>
    <property type="match status" value="1"/>
</dbReference>
<dbReference type="InterPro" id="IPR040227">
    <property type="entry name" value="Nibrin-rel"/>
</dbReference>
<dbReference type="Proteomes" id="UP000288216">
    <property type="component" value="Unassembled WGS sequence"/>
</dbReference>
<accession>A0A401PL32</accession>
<name>A0A401PL32_SCYTO</name>
<evidence type="ECO:0000256" key="4">
    <source>
        <dbReference type="ARBA" id="ARBA00022454"/>
    </source>
</evidence>
<keyword evidence="10 12" id="KW-0131">Cell cycle</keyword>
<keyword evidence="6 12" id="KW-0779">Telomere</keyword>
<dbReference type="FunFam" id="3.40.50.10980:FF:000001">
    <property type="entry name" value="Nibrin"/>
    <property type="match status" value="1"/>
</dbReference>
<feature type="domain" description="FHA" evidence="14">
    <location>
        <begin position="23"/>
        <end position="82"/>
    </location>
</feature>
<dbReference type="Pfam" id="PF00498">
    <property type="entry name" value="FHA"/>
    <property type="match status" value="1"/>
</dbReference>
<dbReference type="OMA" id="YLASCAM"/>
<dbReference type="InterPro" id="IPR032429">
    <property type="entry name" value="Nibrin_BRCT2"/>
</dbReference>
<evidence type="ECO:0000256" key="13">
    <source>
        <dbReference type="SAM" id="MobiDB-lite"/>
    </source>
</evidence>
<keyword evidence="5 12" id="KW-0227">DNA damage</keyword>
<evidence type="ECO:0000256" key="9">
    <source>
        <dbReference type="ARBA" id="ARBA00023254"/>
    </source>
</evidence>
<dbReference type="GO" id="GO:0000724">
    <property type="term" value="P:double-strand break repair via homologous recombination"/>
    <property type="evidence" value="ECO:0007669"/>
    <property type="project" value="TreeGrafter"/>
</dbReference>
<comment type="similarity">
    <text evidence="11">Belongs to the Nibrin family.</text>
</comment>
<dbReference type="GO" id="GO:0051321">
    <property type="term" value="P:meiotic cell cycle"/>
    <property type="evidence" value="ECO:0007669"/>
    <property type="project" value="UniProtKB-KW"/>
</dbReference>
<dbReference type="InterPro" id="IPR000253">
    <property type="entry name" value="FHA_dom"/>
</dbReference>
<evidence type="ECO:0000259" key="14">
    <source>
        <dbReference type="PROSITE" id="PS50006"/>
    </source>
</evidence>
<evidence type="ECO:0000256" key="11">
    <source>
        <dbReference type="ARBA" id="ARBA00044757"/>
    </source>
</evidence>
<keyword evidence="16" id="KW-1185">Reference proteome</keyword>
<dbReference type="PROSITE" id="PS50006">
    <property type="entry name" value="FHA_DOMAIN"/>
    <property type="match status" value="1"/>
</dbReference>
<dbReference type="PANTHER" id="PTHR12162:SF0">
    <property type="entry name" value="NIBRIN"/>
    <property type="match status" value="1"/>
</dbReference>
<evidence type="ECO:0000256" key="1">
    <source>
        <dbReference type="ARBA" id="ARBA00004322"/>
    </source>
</evidence>
<comment type="function">
    <text evidence="12">Component of the MRN complex, which plays a central role in double-strand break (DSB) repair, DNA recombination, maintenance of telomere integrity and meiosis. The MRN complex is involved in the repair of DNA double-strand breaks (DSBs) via homologous recombination (HR), an error-free mechanism which primarily occurs during S and G2 phases. The complex (1) mediates the end resection of damaged DNA, which generates proper single-stranded DNA, a key initial steps in HR, and is (2) required for the recruitment of other repair factors and efficient activation of ATM and ATR upon DNA damage. The MRN complex possesses single-strand endonuclease activity and double-strand-specific 3'-5' exonuclease activity, which are provided by MRE11, to initiate end resection, which is required for single-strand invasion and recombination. Within the MRN complex, nbn acts as a protein-protein adapter, which specifically recognizes and binds phosphorylated proteins, promoting their recruitment to DNA damage sites. Recruits mre11 and rad50 components of the MRN complex to DSBs in response to DNA damage. Promotes the recruitment of PI3/PI4-kinase family members atm, atr, and probably DNA-PKcs to the DNA damage sites, activating their functions. Mediates the recruitment of phosphorylated rbbp8/CtIP to DSBs, leading to cooperation between the MRN complex and rbbp8/CtIP to initiate end resection.</text>
</comment>
<evidence type="ECO:0000313" key="16">
    <source>
        <dbReference type="Proteomes" id="UP000288216"/>
    </source>
</evidence>
<dbReference type="Gene3D" id="2.60.200.20">
    <property type="match status" value="1"/>
</dbReference>
<dbReference type="Pfam" id="PF08599">
    <property type="entry name" value="Nbs1_C"/>
    <property type="match status" value="1"/>
</dbReference>
<dbReference type="SUPFAM" id="SSF52113">
    <property type="entry name" value="BRCT domain"/>
    <property type="match status" value="1"/>
</dbReference>
<comment type="caution">
    <text evidence="15">The sequence shown here is derived from an EMBL/GenBank/DDBJ whole genome shotgun (WGS) entry which is preliminary data.</text>
</comment>
<dbReference type="InterPro" id="IPR008984">
    <property type="entry name" value="SMAD_FHA_dom_sf"/>
</dbReference>
<evidence type="ECO:0000256" key="3">
    <source>
        <dbReference type="ARBA" id="ARBA00020013"/>
    </source>
</evidence>
<dbReference type="Gene3D" id="3.40.50.10190">
    <property type="entry name" value="BRCT domain"/>
    <property type="match status" value="1"/>
</dbReference>
<dbReference type="InterPro" id="IPR001357">
    <property type="entry name" value="BRCT_dom"/>
</dbReference>
<dbReference type="FunFam" id="2.60.200.20:FF:000017">
    <property type="entry name" value="Nibrin"/>
    <property type="match status" value="1"/>
</dbReference>
<dbReference type="SUPFAM" id="SSF49879">
    <property type="entry name" value="SMAD/FHA domain"/>
    <property type="match status" value="1"/>
</dbReference>
<dbReference type="InterPro" id="IPR043014">
    <property type="entry name" value="Nibrin_BRCT2_sf"/>
</dbReference>
<feature type="region of interest" description="Disordered" evidence="13">
    <location>
        <begin position="722"/>
        <end position="758"/>
    </location>
</feature>
<evidence type="ECO:0000256" key="2">
    <source>
        <dbReference type="ARBA" id="ARBA00004574"/>
    </source>
</evidence>
<sequence>MWSLVPTSSAGEEPYHLLVGVDYIVGRKNCAILLLDDQSISRSHAALSVSHPAANLTQAARNAVLTLKDTSKYGTFVNEERLLNDNPRILKSGELVTFGLFQSKFRVEYEPLIVCSSCLDGPEKSALNKSVLQLGGHLSSNWTEANTHLVMSSVKVTVKTICAMICCRPIVKPEFFVNLAEAIQLRRQLPSPESFSPPIDEPSIRPGELDITVKPERKSIFRGKTFIFLNEKQHKRLNSALTLGGGDVKLLENCTSNIACFEAPGSCVVDVGLSDSQTISNSAEKWFESVMKTLQRKGLRAISEAEIGLAVLHSSTDIYCNPHKKPDHETCSSSSTTIPGPTLSQSVDMVDIAVPNSAQISAYVPDTQPSQEHSVRMNMNSTQAVKETPEKESKVSQDMSMVKETSCMRPILSTDERQKSTEKEERQRITTVDKKPPTITTLKNVENKGNVCSQKQSLLMQDSFHPVGRKREREEATSSQAKFARTEEPHLPTDQQLYITDSSLEKRDCKFTGHETKSEYISANQDTESFGKRPGGVGEEETFSSQGPKKMEFVREKAVRKRKDPEDGSLKDDMILPRDEQLGVTKKRKVEPEVLFFKEEDEAVAVGGIKASHAKTSQVKQESDIKHKLPVDLNKESNNYLELLHESENNEALPSRLLVTVFKSLVVNQPGRGRILASSTENSQLKNFKKFKKTFYPGAEELPKIIGGTDLKAYQTKKSSEMEEWLRQEVEEQSQQAKEENLADDLFRYDPKSVKRRR</sequence>
<dbReference type="SMART" id="SM00240">
    <property type="entry name" value="FHA"/>
    <property type="match status" value="1"/>
</dbReference>
<feature type="compositionally biased region" description="Basic and acidic residues" evidence="13">
    <location>
        <begin position="737"/>
        <end position="758"/>
    </location>
</feature>
<evidence type="ECO:0000256" key="6">
    <source>
        <dbReference type="ARBA" id="ARBA00022895"/>
    </source>
</evidence>
<keyword evidence="9 12" id="KW-0469">Meiosis</keyword>
<dbReference type="OrthoDB" id="552194at2759"/>
<organism evidence="15 16">
    <name type="scientific">Scyliorhinus torazame</name>
    <name type="common">Cloudy catshark</name>
    <name type="synonym">Catulus torazame</name>
    <dbReference type="NCBI Taxonomy" id="75743"/>
    <lineage>
        <taxon>Eukaryota</taxon>
        <taxon>Metazoa</taxon>
        <taxon>Chordata</taxon>
        <taxon>Craniata</taxon>
        <taxon>Vertebrata</taxon>
        <taxon>Chondrichthyes</taxon>
        <taxon>Elasmobranchii</taxon>
        <taxon>Galeomorphii</taxon>
        <taxon>Galeoidea</taxon>
        <taxon>Carcharhiniformes</taxon>
        <taxon>Scyliorhinidae</taxon>
        <taxon>Scyliorhinus</taxon>
    </lineage>
</organism>
<evidence type="ECO:0000256" key="12">
    <source>
        <dbReference type="PIRNR" id="PIRNR011869"/>
    </source>
</evidence>
<evidence type="ECO:0000256" key="7">
    <source>
        <dbReference type="ARBA" id="ARBA00023204"/>
    </source>
</evidence>
<dbReference type="Gene3D" id="3.40.50.10980">
    <property type="entry name" value="Nibrin, BRCT2 domain"/>
    <property type="match status" value="1"/>
</dbReference>
<dbReference type="InterPro" id="IPR013908">
    <property type="entry name" value="Nibrin_C"/>
</dbReference>